<evidence type="ECO:0000313" key="6">
    <source>
        <dbReference type="Proteomes" id="UP000087766"/>
    </source>
</evidence>
<keyword evidence="2" id="KW-0805">Transcription regulation</keyword>
<dbReference type="FunFam" id="1.10.10.60:FF:000007">
    <property type="entry name" value="Two-component response regulator"/>
    <property type="match status" value="1"/>
</dbReference>
<dbReference type="InterPro" id="IPR006447">
    <property type="entry name" value="Myb_dom_plants"/>
</dbReference>
<dbReference type="GO" id="GO:0003677">
    <property type="term" value="F:DNA binding"/>
    <property type="evidence" value="ECO:0007669"/>
    <property type="project" value="InterPro"/>
</dbReference>
<dbReference type="KEGG" id="vra:106778061"/>
<comment type="subcellular location">
    <subcellularLocation>
        <location evidence="1">Nucleus</location>
    </subcellularLocation>
</comment>
<evidence type="ECO:0000256" key="2">
    <source>
        <dbReference type="ARBA" id="ARBA00023015"/>
    </source>
</evidence>
<feature type="compositionally biased region" description="Basic and acidic residues" evidence="5">
    <location>
        <begin position="11"/>
        <end position="20"/>
    </location>
</feature>
<reference evidence="6" key="1">
    <citation type="journal article" date="2014" name="Nat. Commun.">
        <title>Genome sequence of mungbean and insights into evolution within Vigna species.</title>
        <authorList>
            <person name="Kang Y.J."/>
            <person name="Kim S.K."/>
            <person name="Kim M.Y."/>
            <person name="Lestari P."/>
            <person name="Kim K.H."/>
            <person name="Ha B.K."/>
            <person name="Jun T.H."/>
            <person name="Hwang W.J."/>
            <person name="Lee T."/>
            <person name="Lee J."/>
            <person name="Shim S."/>
            <person name="Yoon M.Y."/>
            <person name="Jang Y.E."/>
            <person name="Han K.S."/>
            <person name="Taeprayoon P."/>
            <person name="Yoon N."/>
            <person name="Somta P."/>
            <person name="Tanya P."/>
            <person name="Kim K.S."/>
            <person name="Gwag J.G."/>
            <person name="Moon J.K."/>
            <person name="Lee Y.H."/>
            <person name="Park B.S."/>
            <person name="Bombarely A."/>
            <person name="Doyle J.J."/>
            <person name="Jackson S.A."/>
            <person name="Schafleitner R."/>
            <person name="Srinives P."/>
            <person name="Varshney R.K."/>
            <person name="Lee S.H."/>
        </authorList>
    </citation>
    <scope>NUCLEOTIDE SEQUENCE [LARGE SCALE GENOMIC DNA]</scope>
    <source>
        <strain evidence="6">cv. VC1973A</strain>
    </source>
</reference>
<evidence type="ECO:0000256" key="1">
    <source>
        <dbReference type="ARBA" id="ARBA00004123"/>
    </source>
</evidence>
<feature type="region of interest" description="Disordered" evidence="5">
    <location>
        <begin position="72"/>
        <end position="118"/>
    </location>
</feature>
<name>A0A1S3VTQ1_VIGRR</name>
<protein>
    <submittedName>
        <fullName evidence="7">Two-component response regulator ARR10-like</fullName>
    </submittedName>
</protein>
<dbReference type="InterPro" id="IPR009057">
    <property type="entry name" value="Homeodomain-like_sf"/>
</dbReference>
<dbReference type="GO" id="GO:0005634">
    <property type="term" value="C:nucleus"/>
    <property type="evidence" value="ECO:0007669"/>
    <property type="project" value="UniProtKB-SubCell"/>
</dbReference>
<proteinExistence type="predicted"/>
<evidence type="ECO:0000256" key="5">
    <source>
        <dbReference type="SAM" id="MobiDB-lite"/>
    </source>
</evidence>
<dbReference type="GeneID" id="106778061"/>
<sequence length="337" mass="37823">MANSAPPATYIEDKPPTKKPRVVWDEKRHAAFVSAVQIIGIENATPKKILQLMNDPRLERAHIASHLQKFRNYSKQQQEKEEQQQKQEQQQNDTSLDSGRQIEQQQSQQKDMSLTRTSALQPCSATTAMTNFHPGFTGNIEEEALAHGHPLAAFPNVAITENFSEEQSNLNGQLSNNFNAEQVLAHDLPLATFPNIASNQNSQLGTLDYAYIYGLLYPSDIPLVDNPTMLQTDNMQQSMNHNQMYPMNFQPSSTLISGNPAFPSQNYNFGMNMGHGSQSIQDGNSIGEGVLDQYSTRDSIYRPEFQNAGLPSGAVRRFAASDYRSQNPYIDDKFYQK</sequence>
<gene>
    <name evidence="7" type="primary">LOC106778061</name>
</gene>
<dbReference type="AlphaFoldDB" id="A0A1S3VTQ1"/>
<dbReference type="InterPro" id="IPR044841">
    <property type="entry name" value="LUX/BOA-like"/>
</dbReference>
<organism evidence="6 7">
    <name type="scientific">Vigna radiata var. radiata</name>
    <name type="common">Mung bean</name>
    <name type="synonym">Phaseolus aureus</name>
    <dbReference type="NCBI Taxonomy" id="3916"/>
    <lineage>
        <taxon>Eukaryota</taxon>
        <taxon>Viridiplantae</taxon>
        <taxon>Streptophyta</taxon>
        <taxon>Embryophyta</taxon>
        <taxon>Tracheophyta</taxon>
        <taxon>Spermatophyta</taxon>
        <taxon>Magnoliopsida</taxon>
        <taxon>eudicotyledons</taxon>
        <taxon>Gunneridae</taxon>
        <taxon>Pentapetalae</taxon>
        <taxon>rosids</taxon>
        <taxon>fabids</taxon>
        <taxon>Fabales</taxon>
        <taxon>Fabaceae</taxon>
        <taxon>Papilionoideae</taxon>
        <taxon>50 kb inversion clade</taxon>
        <taxon>NPAAA clade</taxon>
        <taxon>indigoferoid/millettioid clade</taxon>
        <taxon>Phaseoleae</taxon>
        <taxon>Vigna</taxon>
    </lineage>
</organism>
<accession>A0A1S3VTQ1</accession>
<keyword evidence="6" id="KW-1185">Reference proteome</keyword>
<dbReference type="Gene3D" id="1.10.10.60">
    <property type="entry name" value="Homeodomain-like"/>
    <property type="match status" value="1"/>
</dbReference>
<dbReference type="Proteomes" id="UP000087766">
    <property type="component" value="Chromosome 2"/>
</dbReference>
<evidence type="ECO:0000256" key="4">
    <source>
        <dbReference type="ARBA" id="ARBA00023242"/>
    </source>
</evidence>
<keyword evidence="3" id="KW-0804">Transcription</keyword>
<dbReference type="PANTHER" id="PTHR31442:SF29">
    <property type="entry name" value="HOMEODOMAIN-LIKE SUPERFAMILY PROTEIN"/>
    <property type="match status" value="1"/>
</dbReference>
<dbReference type="GO" id="GO:0003700">
    <property type="term" value="F:DNA-binding transcription factor activity"/>
    <property type="evidence" value="ECO:0007669"/>
    <property type="project" value="InterPro"/>
</dbReference>
<keyword evidence="4" id="KW-0539">Nucleus</keyword>
<dbReference type="RefSeq" id="XP_014521439.1">
    <property type="nucleotide sequence ID" value="XM_014665953.1"/>
</dbReference>
<dbReference type="NCBIfam" id="TIGR01557">
    <property type="entry name" value="myb_SHAQKYF"/>
    <property type="match status" value="1"/>
</dbReference>
<evidence type="ECO:0000313" key="7">
    <source>
        <dbReference type="RefSeq" id="XP_014521439.1"/>
    </source>
</evidence>
<feature type="region of interest" description="Disordered" evidence="5">
    <location>
        <begin position="1"/>
        <end position="20"/>
    </location>
</feature>
<dbReference type="PANTHER" id="PTHR31442">
    <property type="entry name" value="HOMEODOMAIN-LIKE SUPERFAMILY PROTEIN-RELATED"/>
    <property type="match status" value="1"/>
</dbReference>
<dbReference type="OrthoDB" id="60033at2759"/>
<reference evidence="7" key="2">
    <citation type="submission" date="2025-08" db="UniProtKB">
        <authorList>
            <consortium name="RefSeq"/>
        </authorList>
    </citation>
    <scope>IDENTIFICATION</scope>
    <source>
        <tissue evidence="7">Leaf</tissue>
    </source>
</reference>
<dbReference type="SUPFAM" id="SSF46689">
    <property type="entry name" value="Homeodomain-like"/>
    <property type="match status" value="1"/>
</dbReference>
<evidence type="ECO:0000256" key="3">
    <source>
        <dbReference type="ARBA" id="ARBA00023163"/>
    </source>
</evidence>